<reference evidence="2" key="1">
    <citation type="submission" date="2022-05" db="EMBL/GenBank/DDBJ databases">
        <title>The Musa troglodytarum L. genome provides insights into the mechanism of non-climacteric behaviour and enrichment of carotenoids.</title>
        <authorList>
            <person name="Wang J."/>
        </authorList>
    </citation>
    <scope>NUCLEOTIDE SEQUENCE</scope>
    <source>
        <tissue evidence="2">Leaf</tissue>
    </source>
</reference>
<dbReference type="Proteomes" id="UP001055439">
    <property type="component" value="Chromosome 4"/>
</dbReference>
<feature type="region of interest" description="Disordered" evidence="1">
    <location>
        <begin position="1"/>
        <end position="53"/>
    </location>
</feature>
<feature type="region of interest" description="Disordered" evidence="1">
    <location>
        <begin position="220"/>
        <end position="239"/>
    </location>
</feature>
<keyword evidence="3" id="KW-1185">Reference proteome</keyword>
<sequence length="239" mass="26369">MSWAAYPASGLSPLQQQSSDNRETTTTTWPSNSSRAHPTIYSPTPLEESETEGASNLLNSVAMKQSRAAECSASDTFLHASLHDVCLSPSPRRHHQIGHDLQRKKESEEASRVEGVRCDRVAATWSEMKKNQHAKRIETTEYPRETAPTQTMYLERGKNERIAGGVTHLSPGRLLNSTFPYDSLACSEAAHRGMAASLRERPSALKTRGFGWAVTHFPSASRSDAVAEPKPRGEQQAIR</sequence>
<gene>
    <name evidence="2" type="ORF">MUK42_30450</name>
</gene>
<feature type="compositionally biased region" description="Polar residues" evidence="1">
    <location>
        <begin position="12"/>
        <end position="36"/>
    </location>
</feature>
<protein>
    <submittedName>
        <fullName evidence="2">Uncharacterized protein</fullName>
    </submittedName>
</protein>
<proteinExistence type="predicted"/>
<organism evidence="2 3">
    <name type="scientific">Musa troglodytarum</name>
    <name type="common">fe'i banana</name>
    <dbReference type="NCBI Taxonomy" id="320322"/>
    <lineage>
        <taxon>Eukaryota</taxon>
        <taxon>Viridiplantae</taxon>
        <taxon>Streptophyta</taxon>
        <taxon>Embryophyta</taxon>
        <taxon>Tracheophyta</taxon>
        <taxon>Spermatophyta</taxon>
        <taxon>Magnoliopsida</taxon>
        <taxon>Liliopsida</taxon>
        <taxon>Zingiberales</taxon>
        <taxon>Musaceae</taxon>
        <taxon>Musa</taxon>
    </lineage>
</organism>
<evidence type="ECO:0000313" key="2">
    <source>
        <dbReference type="EMBL" id="URD99855.1"/>
    </source>
</evidence>
<accession>A0A9E7JZX4</accession>
<dbReference type="AlphaFoldDB" id="A0A9E7JZX4"/>
<name>A0A9E7JZX4_9LILI</name>
<evidence type="ECO:0000256" key="1">
    <source>
        <dbReference type="SAM" id="MobiDB-lite"/>
    </source>
</evidence>
<evidence type="ECO:0000313" key="3">
    <source>
        <dbReference type="Proteomes" id="UP001055439"/>
    </source>
</evidence>
<dbReference type="EMBL" id="CP097506">
    <property type="protein sequence ID" value="URD99855.1"/>
    <property type="molecule type" value="Genomic_DNA"/>
</dbReference>